<name>A0A1Q6A4V3_9SPHI</name>
<comment type="caution">
    <text evidence="1">The sequence shown here is derived from an EMBL/GenBank/DDBJ whole genome shotgun (WGS) entry which is preliminary data.</text>
</comment>
<keyword evidence="2" id="KW-1185">Reference proteome</keyword>
<accession>A0A1Q6A4V3</accession>
<organism evidence="1 2">
    <name type="scientific">Mucilaginibacter polytrichastri</name>
    <dbReference type="NCBI Taxonomy" id="1302689"/>
    <lineage>
        <taxon>Bacteria</taxon>
        <taxon>Pseudomonadati</taxon>
        <taxon>Bacteroidota</taxon>
        <taxon>Sphingobacteriia</taxon>
        <taxon>Sphingobacteriales</taxon>
        <taxon>Sphingobacteriaceae</taxon>
        <taxon>Mucilaginibacter</taxon>
    </lineage>
</organism>
<dbReference type="AlphaFoldDB" id="A0A1Q6A4V3"/>
<dbReference type="EMBL" id="MPPL01000001">
    <property type="protein sequence ID" value="OKS89040.1"/>
    <property type="molecule type" value="Genomic_DNA"/>
</dbReference>
<sequence length="39" mass="4819">MFDLLLSVNSNNKFLFKDIKNRKMLWFFIKTRVELILNQ</sequence>
<reference evidence="1 2" key="1">
    <citation type="submission" date="2016-11" db="EMBL/GenBank/DDBJ databases">
        <title>Whole Genome Sequencing of Mucilaginibacter polytrichastri RG4-7(T) isolated from the moss sample.</title>
        <authorList>
            <person name="Li Y."/>
        </authorList>
    </citation>
    <scope>NUCLEOTIDE SEQUENCE [LARGE SCALE GENOMIC DNA]</scope>
    <source>
        <strain evidence="1 2">RG4-7</strain>
    </source>
</reference>
<protein>
    <submittedName>
        <fullName evidence="1">Uncharacterized protein</fullName>
    </submittedName>
</protein>
<proteinExistence type="predicted"/>
<evidence type="ECO:0000313" key="1">
    <source>
        <dbReference type="EMBL" id="OKS89040.1"/>
    </source>
</evidence>
<gene>
    <name evidence="1" type="ORF">RG47T_4520</name>
</gene>
<dbReference type="Proteomes" id="UP000186720">
    <property type="component" value="Unassembled WGS sequence"/>
</dbReference>
<evidence type="ECO:0000313" key="2">
    <source>
        <dbReference type="Proteomes" id="UP000186720"/>
    </source>
</evidence>